<dbReference type="GO" id="GO:0000480">
    <property type="term" value="P:endonucleolytic cleavage in 5'-ETS of tricistronic rRNA transcript (SSU-rRNA, 5.8S rRNA, LSU-rRNA)"/>
    <property type="evidence" value="ECO:0007669"/>
    <property type="project" value="EnsemblFungi"/>
</dbReference>
<dbReference type="EMBL" id="HE580277">
    <property type="protein sequence ID" value="CCD27210.1"/>
    <property type="molecule type" value="Genomic_DNA"/>
</dbReference>
<feature type="region of interest" description="Disordered" evidence="4">
    <location>
        <begin position="339"/>
        <end position="358"/>
    </location>
</feature>
<feature type="region of interest" description="Disordered" evidence="4">
    <location>
        <begin position="795"/>
        <end position="819"/>
    </location>
</feature>
<proteinExistence type="predicted"/>
<dbReference type="KEGG" id="ndi:NDAI_0K00210"/>
<name>G0WHE9_NAUDC</name>
<dbReference type="InterPro" id="IPR006709">
    <property type="entry name" value="SSU_processome_Utp14"/>
</dbReference>
<keyword evidence="2" id="KW-0597">Phosphoprotein</keyword>
<dbReference type="GeneID" id="11494635"/>
<reference evidence="5 6" key="1">
    <citation type="journal article" date="2011" name="Proc. Natl. Acad. Sci. U.S.A.">
        <title>Evolutionary erosion of yeast sex chromosomes by mating-type switching accidents.</title>
        <authorList>
            <person name="Gordon J.L."/>
            <person name="Armisen D."/>
            <person name="Proux-Wera E."/>
            <person name="Oheigeartaigh S.S."/>
            <person name="Byrne K.P."/>
            <person name="Wolfe K.H."/>
        </authorList>
    </citation>
    <scope>NUCLEOTIDE SEQUENCE [LARGE SCALE GENOMIC DNA]</scope>
    <source>
        <strain evidence="6">ATCC 10597 / BCRC 20456 / CBS 421 / NBRC 0211 / NRRL Y-12639</strain>
    </source>
</reference>
<feature type="compositionally biased region" description="Acidic residues" evidence="4">
    <location>
        <begin position="196"/>
        <end position="218"/>
    </location>
</feature>
<dbReference type="PANTHER" id="PTHR14150">
    <property type="entry name" value="U3 SMALL NUCLEOLAR RNA-ASSOCIATED PROTEIN 14"/>
    <property type="match status" value="1"/>
</dbReference>
<dbReference type="OMA" id="QVIEPMD"/>
<dbReference type="PANTHER" id="PTHR14150:SF12">
    <property type="entry name" value="U3 SMALL NUCLEOLAR RNA-ASSOCIATED PROTEIN 14 HOMOLOG A"/>
    <property type="match status" value="1"/>
</dbReference>
<protein>
    <recommendedName>
        <fullName evidence="7">U3 small nucleolar RNA-associated protein 14</fullName>
    </recommendedName>
</protein>
<feature type="compositionally biased region" description="Basic and acidic residues" evidence="4">
    <location>
        <begin position="663"/>
        <end position="677"/>
    </location>
</feature>
<comment type="subcellular location">
    <subcellularLocation>
        <location evidence="1">Nucleus</location>
        <location evidence="1">Nucleolus</location>
    </subcellularLocation>
</comment>
<feature type="region of interest" description="Disordered" evidence="4">
    <location>
        <begin position="174"/>
        <end position="218"/>
    </location>
</feature>
<keyword evidence="3" id="KW-0539">Nucleus</keyword>
<dbReference type="Pfam" id="PF04615">
    <property type="entry name" value="Utp14"/>
    <property type="match status" value="1"/>
</dbReference>
<feature type="region of interest" description="Disordered" evidence="4">
    <location>
        <begin position="499"/>
        <end position="519"/>
    </location>
</feature>
<evidence type="ECO:0000256" key="4">
    <source>
        <dbReference type="SAM" id="MobiDB-lite"/>
    </source>
</evidence>
<evidence type="ECO:0008006" key="7">
    <source>
        <dbReference type="Google" id="ProtNLM"/>
    </source>
</evidence>
<dbReference type="HOGENOM" id="CLU_003783_0_2_1"/>
<feature type="compositionally biased region" description="Basic and acidic residues" evidence="4">
    <location>
        <begin position="24"/>
        <end position="38"/>
    </location>
</feature>
<keyword evidence="6" id="KW-1185">Reference proteome</keyword>
<accession>G0WHE9</accession>
<evidence type="ECO:0000256" key="1">
    <source>
        <dbReference type="ARBA" id="ARBA00004604"/>
    </source>
</evidence>
<gene>
    <name evidence="5" type="primary">NDAI0K00210</name>
    <name evidence="5" type="ordered locus">NDAI_0K00210</name>
</gene>
<dbReference type="STRING" id="1071378.G0WHE9"/>
<sequence length="920" mass="105508">MAKKKSGSRAKSSKRALNALELAERELEGYDSESEARRYNSRSNGTVVNLLKKVQRGRSNDNDDDDDEENYNDSDDSFEDEELDSDEALGSDDDYDVLNSKFSQTIRDKSKKKMVKKIRTTTMMKMKMKVDILLFDEEDLMPLSAVWDLDSKATSTEQQQNNSDNEAGQLELQNDDQESGMSSSSDSSEEGSSSSDDNDDDEQEEENPFDEISSDEGDVELRNITSALLKDSSRINPKRLDTYGAGEENEFVLPSASKTQKTKLSLTDMMNVIDDKEAIADATLINGKSTMTEVPLPQRIQKRHERKAAYEISKDEVNKWKDVIQQNRRADHLVFPLNPTTEHNHASAFTRTTDEPKTELQDKIDQVLKESNLVDPQKDSTFEDLATAKMSPEEMRKKTAEVRLMRELMFREERKARRLKKIKSKSYHRIKKKELLRNKEMAGISDESDTELDIARAKERMTLKHKTNSKWARDMIKHGMTNDQETREEMEEMLRQGERLKNKILDRDGSDDDDENRKETLDDFERAEQEEENNNNIKENVGKTGVMNMAFMKNAEVREREANQETIAKLRTMENGHGGDLSLFDSDNDEGNGESVHLNKGRRVYTPGNLESRKELNEIEDAARKETEIDNSRSLENRMKKKNVPMTASGLEIRSEDDEVQKEEENEKGREEEKKQTSENANPWLDDGSDDDNSGTIKHSTKVHIVDKDSSKVSKRAQKIEKEITKQIRKNKTSKERKDDELLLSSTNNGKSLKFVDQYGGSDEETPSFMFKQQEVIVEAFAGDDVVAEFEDEKKRVMEDEDDKEEDATLPGWGDWAGVGANPKKKRKFIKKIKGVVTKDKRKDKNLKNVIINEKVNKKNLKYQSSAVPFPYESREQYERSLRLPIGEQWTSRASHQALIKPRIMTKPGQVIDPLKAPFK</sequence>
<dbReference type="GO" id="GO:0000472">
    <property type="term" value="P:endonucleolytic cleavage to generate mature 5'-end of SSU-rRNA from (SSU-rRNA, 5.8S rRNA, LSU-rRNA)"/>
    <property type="evidence" value="ECO:0007669"/>
    <property type="project" value="EnsemblFungi"/>
</dbReference>
<dbReference type="GO" id="GO:0008047">
    <property type="term" value="F:enzyme activator activity"/>
    <property type="evidence" value="ECO:0007669"/>
    <property type="project" value="EnsemblFungi"/>
</dbReference>
<dbReference type="Proteomes" id="UP000000689">
    <property type="component" value="Chromosome 11"/>
</dbReference>
<dbReference type="AlphaFoldDB" id="G0WHE9"/>
<feature type="compositionally biased region" description="Basic and acidic residues" evidence="4">
    <location>
        <begin position="499"/>
        <end position="508"/>
    </location>
</feature>
<dbReference type="RefSeq" id="XP_003672453.1">
    <property type="nucleotide sequence ID" value="XM_003672405.1"/>
</dbReference>
<dbReference type="eggNOG" id="KOG2172">
    <property type="taxonomic scope" value="Eukaryota"/>
</dbReference>
<evidence type="ECO:0000313" key="6">
    <source>
        <dbReference type="Proteomes" id="UP000000689"/>
    </source>
</evidence>
<dbReference type="OrthoDB" id="277439at2759"/>
<evidence type="ECO:0000256" key="3">
    <source>
        <dbReference type="ARBA" id="ARBA00023242"/>
    </source>
</evidence>
<feature type="compositionally biased region" description="Low complexity" evidence="4">
    <location>
        <begin position="179"/>
        <end position="195"/>
    </location>
</feature>
<dbReference type="GO" id="GO:0032040">
    <property type="term" value="C:small-subunit processome"/>
    <property type="evidence" value="ECO:0007669"/>
    <property type="project" value="EnsemblFungi"/>
</dbReference>
<dbReference type="GO" id="GO:0000447">
    <property type="term" value="P:endonucleolytic cleavage in ITS1 to separate SSU-rRNA from 5.8S rRNA and LSU-rRNA from tricistronic rRNA transcript (SSU-rRNA, 5.8S rRNA, LSU-rRNA)"/>
    <property type="evidence" value="ECO:0007669"/>
    <property type="project" value="EnsemblFungi"/>
</dbReference>
<feature type="region of interest" description="Disordered" evidence="4">
    <location>
        <begin position="24"/>
        <end position="96"/>
    </location>
</feature>
<feature type="compositionally biased region" description="Basic and acidic residues" evidence="4">
    <location>
        <begin position="704"/>
        <end position="726"/>
    </location>
</feature>
<evidence type="ECO:0000313" key="5">
    <source>
        <dbReference type="EMBL" id="CCD27210.1"/>
    </source>
</evidence>
<feature type="compositionally biased region" description="Acidic residues" evidence="4">
    <location>
        <begin position="62"/>
        <end position="96"/>
    </location>
</feature>
<organism evidence="5 6">
    <name type="scientific">Naumovozyma dairenensis (strain ATCC 10597 / BCRC 20456 / CBS 421 / NBRC 0211 / NRRL Y-12639)</name>
    <name type="common">Saccharomyces dairenensis</name>
    <dbReference type="NCBI Taxonomy" id="1071378"/>
    <lineage>
        <taxon>Eukaryota</taxon>
        <taxon>Fungi</taxon>
        <taxon>Dikarya</taxon>
        <taxon>Ascomycota</taxon>
        <taxon>Saccharomycotina</taxon>
        <taxon>Saccharomycetes</taxon>
        <taxon>Saccharomycetales</taxon>
        <taxon>Saccharomycetaceae</taxon>
        <taxon>Naumovozyma</taxon>
    </lineage>
</organism>
<evidence type="ECO:0000256" key="2">
    <source>
        <dbReference type="ARBA" id="ARBA00022553"/>
    </source>
</evidence>
<feature type="region of interest" description="Disordered" evidence="4">
    <location>
        <begin position="572"/>
        <end position="744"/>
    </location>
</feature>
<feature type="compositionally biased region" description="Acidic residues" evidence="4">
    <location>
        <begin position="799"/>
        <end position="808"/>
    </location>
</feature>
<feature type="compositionally biased region" description="Basic and acidic residues" evidence="4">
    <location>
        <begin position="611"/>
        <end position="638"/>
    </location>
</feature>